<dbReference type="SUPFAM" id="SSF52833">
    <property type="entry name" value="Thioredoxin-like"/>
    <property type="match status" value="1"/>
</dbReference>
<dbReference type="InterPro" id="IPR004045">
    <property type="entry name" value="Glutathione_S-Trfase_N"/>
</dbReference>
<dbReference type="HOGENOM" id="CLU_039745_0_0_1"/>
<dbReference type="InterPro" id="IPR036282">
    <property type="entry name" value="Glutathione-S-Trfase_C_sf"/>
</dbReference>
<evidence type="ECO:0000259" key="1">
    <source>
        <dbReference type="PROSITE" id="PS50405"/>
    </source>
</evidence>
<evidence type="ECO:0000313" key="3">
    <source>
        <dbReference type="Proteomes" id="UP000029964"/>
    </source>
</evidence>
<dbReference type="PROSITE" id="PS50405">
    <property type="entry name" value="GST_CTER"/>
    <property type="match status" value="1"/>
</dbReference>
<name>A0A086ST94_HAPC1</name>
<dbReference type="Gene3D" id="3.40.30.110">
    <property type="match status" value="2"/>
</dbReference>
<dbReference type="SUPFAM" id="SSF47616">
    <property type="entry name" value="GST C-terminal domain-like"/>
    <property type="match status" value="1"/>
</dbReference>
<dbReference type="Proteomes" id="UP000029964">
    <property type="component" value="Unassembled WGS sequence"/>
</dbReference>
<dbReference type="Pfam" id="PF25907">
    <property type="entry name" value="DUF7962"/>
    <property type="match status" value="1"/>
</dbReference>
<feature type="domain" description="GST C-terminal" evidence="1">
    <location>
        <begin position="88"/>
        <end position="249"/>
    </location>
</feature>
<dbReference type="EMBL" id="JPKY01000231">
    <property type="protein sequence ID" value="KFH40326.1"/>
    <property type="molecule type" value="Genomic_DNA"/>
</dbReference>
<dbReference type="InterPro" id="IPR058268">
    <property type="entry name" value="DUF7962"/>
</dbReference>
<reference evidence="3" key="1">
    <citation type="journal article" date="2014" name="Genome Announc.">
        <title>Genome sequence and annotation of Acremonium chrysogenum, producer of the beta-lactam antibiotic cephalosporin C.</title>
        <authorList>
            <person name="Terfehr D."/>
            <person name="Dahlmann T.A."/>
            <person name="Specht T."/>
            <person name="Zadra I."/>
            <person name="Kuernsteiner H."/>
            <person name="Kueck U."/>
        </authorList>
    </citation>
    <scope>NUCLEOTIDE SEQUENCE [LARGE SCALE GENOMIC DNA]</scope>
    <source>
        <strain evidence="3">ATCC 11550 / CBS 779.69 / DSM 880 / IAM 14645 / JCM 23072 / IMI 49137</strain>
    </source>
</reference>
<dbReference type="CDD" id="cd00570">
    <property type="entry name" value="GST_N_family"/>
    <property type="match status" value="1"/>
</dbReference>
<sequence length="337" mass="36551">MASSNTPPVILYHYPGSPYADRVTSTLALKQIQYSQCLQPPILPRPDLATLGVRYRRIPVLSIGRDIYLDSRLIVDKLSAFRPSSPATPEQRAIERLLRTWTTSTELFATASMLLPLDNPMMNDPVFLRDRADLLGGKDRLSRETRAAARPQAIIAMRALLEFLETTLLGEGRTWALGSEGPSAADVEAVWLLRWVTASPGGLDGTGIDQTSFPKVFAWIDRFGDAVKAARKCPSGKPSTISGEQAAAMIVEAPYNDAEGEVDESDPVAQALGLRKGQLVQLCPTDYGSTHKDEGKLISLSSGEITIETVTAGGATVRLHAPRQGFRVAPVKAQTKI</sequence>
<dbReference type="CDD" id="cd00299">
    <property type="entry name" value="GST_C_family"/>
    <property type="match status" value="1"/>
</dbReference>
<accession>A0A086ST94</accession>
<gene>
    <name evidence="2" type="ORF">ACRE_090120</name>
</gene>
<dbReference type="AlphaFoldDB" id="A0A086ST94"/>
<comment type="caution">
    <text evidence="2">The sequence shown here is derived from an EMBL/GenBank/DDBJ whole genome shotgun (WGS) entry which is preliminary data.</text>
</comment>
<dbReference type="Pfam" id="PF13417">
    <property type="entry name" value="GST_N_3"/>
    <property type="match status" value="1"/>
</dbReference>
<evidence type="ECO:0000313" key="2">
    <source>
        <dbReference type="EMBL" id="KFH40326.1"/>
    </source>
</evidence>
<dbReference type="STRING" id="857340.A0A086ST94"/>
<proteinExistence type="predicted"/>
<organism evidence="2 3">
    <name type="scientific">Hapsidospora chrysogenum (strain ATCC 11550 / CBS 779.69 / DSM 880 / IAM 14645 / JCM 23072 / IMI 49137)</name>
    <name type="common">Acremonium chrysogenum</name>
    <dbReference type="NCBI Taxonomy" id="857340"/>
    <lineage>
        <taxon>Eukaryota</taxon>
        <taxon>Fungi</taxon>
        <taxon>Dikarya</taxon>
        <taxon>Ascomycota</taxon>
        <taxon>Pezizomycotina</taxon>
        <taxon>Sordariomycetes</taxon>
        <taxon>Hypocreomycetidae</taxon>
        <taxon>Hypocreales</taxon>
        <taxon>Bionectriaceae</taxon>
        <taxon>Hapsidospora</taxon>
    </lineage>
</organism>
<dbReference type="InterPro" id="IPR036249">
    <property type="entry name" value="Thioredoxin-like_sf"/>
</dbReference>
<dbReference type="InterPro" id="IPR010987">
    <property type="entry name" value="Glutathione-S-Trfase_C-like"/>
</dbReference>
<keyword evidence="3" id="KW-1185">Reference proteome</keyword>
<dbReference type="OrthoDB" id="202840at2759"/>
<protein>
    <recommendedName>
        <fullName evidence="1">GST C-terminal domain-containing protein</fullName>
    </recommendedName>
</protein>